<gene>
    <name evidence="3" type="ORF">ABZ507_14370</name>
</gene>
<reference evidence="3 4" key="1">
    <citation type="submission" date="2024-06" db="EMBL/GenBank/DDBJ databases">
        <title>The Natural Products Discovery Center: Release of the First 8490 Sequenced Strains for Exploring Actinobacteria Biosynthetic Diversity.</title>
        <authorList>
            <person name="Kalkreuter E."/>
            <person name="Kautsar S.A."/>
            <person name="Yang D."/>
            <person name="Bader C.D."/>
            <person name="Teijaro C.N."/>
            <person name="Fluegel L."/>
            <person name="Davis C.M."/>
            <person name="Simpson J.R."/>
            <person name="Lauterbach L."/>
            <person name="Steele A.D."/>
            <person name="Gui C."/>
            <person name="Meng S."/>
            <person name="Li G."/>
            <person name="Viehrig K."/>
            <person name="Ye F."/>
            <person name="Su P."/>
            <person name="Kiefer A.F."/>
            <person name="Nichols A."/>
            <person name="Cepeda A.J."/>
            <person name="Yan W."/>
            <person name="Fan B."/>
            <person name="Jiang Y."/>
            <person name="Adhikari A."/>
            <person name="Zheng C.-J."/>
            <person name="Schuster L."/>
            <person name="Cowan T.M."/>
            <person name="Smanski M.J."/>
            <person name="Chevrette M.G."/>
            <person name="De Carvalho L.P.S."/>
            <person name="Shen B."/>
        </authorList>
    </citation>
    <scope>NUCLEOTIDE SEQUENCE [LARGE SCALE GENOMIC DNA]</scope>
    <source>
        <strain evidence="3 4">NPDC019434</strain>
    </source>
</reference>
<evidence type="ECO:0000313" key="4">
    <source>
        <dbReference type="Proteomes" id="UP001550535"/>
    </source>
</evidence>
<evidence type="ECO:0000313" key="3">
    <source>
        <dbReference type="EMBL" id="MEU2122995.1"/>
    </source>
</evidence>
<name>A0ABV2XAW6_9NOCA</name>
<sequence length="80" mass="8264">MAPGEGSSDAGDDVSIGSAGGETPDAPPYVRSRTDPAVENVWLRPSPPPPRRGVPRMSTVALVIAFLAVLALYLVLHQGG</sequence>
<organism evidence="3 4">
    <name type="scientific">Nocardia niwae</name>
    <dbReference type="NCBI Taxonomy" id="626084"/>
    <lineage>
        <taxon>Bacteria</taxon>
        <taxon>Bacillati</taxon>
        <taxon>Actinomycetota</taxon>
        <taxon>Actinomycetes</taxon>
        <taxon>Mycobacteriales</taxon>
        <taxon>Nocardiaceae</taxon>
        <taxon>Nocardia</taxon>
    </lineage>
</organism>
<dbReference type="RefSeq" id="WP_357808206.1">
    <property type="nucleotide sequence ID" value="NZ_JBEYBM010000021.1"/>
</dbReference>
<accession>A0ABV2XAW6</accession>
<comment type="caution">
    <text evidence="3">The sequence shown here is derived from an EMBL/GenBank/DDBJ whole genome shotgun (WGS) entry which is preliminary data.</text>
</comment>
<dbReference type="EMBL" id="JBEYBR010000032">
    <property type="protein sequence ID" value="MEU2122995.1"/>
    <property type="molecule type" value="Genomic_DNA"/>
</dbReference>
<evidence type="ECO:0000256" key="2">
    <source>
        <dbReference type="SAM" id="Phobius"/>
    </source>
</evidence>
<keyword evidence="2" id="KW-1133">Transmembrane helix</keyword>
<feature type="transmembrane region" description="Helical" evidence="2">
    <location>
        <begin position="57"/>
        <end position="76"/>
    </location>
</feature>
<keyword evidence="2" id="KW-0812">Transmembrane</keyword>
<protein>
    <submittedName>
        <fullName evidence="3">Uncharacterized protein</fullName>
    </submittedName>
</protein>
<evidence type="ECO:0000256" key="1">
    <source>
        <dbReference type="SAM" id="MobiDB-lite"/>
    </source>
</evidence>
<feature type="region of interest" description="Disordered" evidence="1">
    <location>
        <begin position="1"/>
        <end position="54"/>
    </location>
</feature>
<keyword evidence="4" id="KW-1185">Reference proteome</keyword>
<keyword evidence="2" id="KW-0472">Membrane</keyword>
<dbReference type="Proteomes" id="UP001550535">
    <property type="component" value="Unassembled WGS sequence"/>
</dbReference>
<proteinExistence type="predicted"/>